<organism evidence="2 3">
    <name type="scientific">Parnassius mnemosyne</name>
    <name type="common">clouded apollo</name>
    <dbReference type="NCBI Taxonomy" id="213953"/>
    <lineage>
        <taxon>Eukaryota</taxon>
        <taxon>Metazoa</taxon>
        <taxon>Ecdysozoa</taxon>
        <taxon>Arthropoda</taxon>
        <taxon>Hexapoda</taxon>
        <taxon>Insecta</taxon>
        <taxon>Pterygota</taxon>
        <taxon>Neoptera</taxon>
        <taxon>Endopterygota</taxon>
        <taxon>Lepidoptera</taxon>
        <taxon>Glossata</taxon>
        <taxon>Ditrysia</taxon>
        <taxon>Papilionoidea</taxon>
        <taxon>Papilionidae</taxon>
        <taxon>Parnassiinae</taxon>
        <taxon>Parnassini</taxon>
        <taxon>Parnassius</taxon>
        <taxon>Driopa</taxon>
    </lineage>
</organism>
<feature type="compositionally biased region" description="Polar residues" evidence="1">
    <location>
        <begin position="280"/>
        <end position="295"/>
    </location>
</feature>
<evidence type="ECO:0000313" key="2">
    <source>
        <dbReference type="EMBL" id="CAK1587518.1"/>
    </source>
</evidence>
<feature type="compositionally biased region" description="Polar residues" evidence="1">
    <location>
        <begin position="219"/>
        <end position="232"/>
    </location>
</feature>
<evidence type="ECO:0000313" key="3">
    <source>
        <dbReference type="Proteomes" id="UP001314205"/>
    </source>
</evidence>
<feature type="compositionally biased region" description="Basic and acidic residues" evidence="1">
    <location>
        <begin position="259"/>
        <end position="279"/>
    </location>
</feature>
<accession>A0AAV1KWU0</accession>
<dbReference type="AlphaFoldDB" id="A0AAV1KWU0"/>
<protein>
    <submittedName>
        <fullName evidence="2">Uncharacterized protein</fullName>
    </submittedName>
</protein>
<comment type="caution">
    <text evidence="2">The sequence shown here is derived from an EMBL/GenBank/DDBJ whole genome shotgun (WGS) entry which is preliminary data.</text>
</comment>
<feature type="region of interest" description="Disordered" evidence="1">
    <location>
        <begin position="210"/>
        <end position="295"/>
    </location>
</feature>
<dbReference type="EMBL" id="CAVLGL010000082">
    <property type="protein sequence ID" value="CAK1587518.1"/>
    <property type="molecule type" value="Genomic_DNA"/>
</dbReference>
<gene>
    <name evidence="2" type="ORF">PARMNEM_LOCUS8326</name>
</gene>
<proteinExistence type="predicted"/>
<evidence type="ECO:0000256" key="1">
    <source>
        <dbReference type="SAM" id="MobiDB-lite"/>
    </source>
</evidence>
<dbReference type="Proteomes" id="UP001314205">
    <property type="component" value="Unassembled WGS sequence"/>
</dbReference>
<reference evidence="2 3" key="1">
    <citation type="submission" date="2023-11" db="EMBL/GenBank/DDBJ databases">
        <authorList>
            <person name="Hedman E."/>
            <person name="Englund M."/>
            <person name="Stromberg M."/>
            <person name="Nyberg Akerstrom W."/>
            <person name="Nylinder S."/>
            <person name="Jareborg N."/>
            <person name="Kallberg Y."/>
            <person name="Kronander E."/>
        </authorList>
    </citation>
    <scope>NUCLEOTIDE SEQUENCE [LARGE SCALE GENOMIC DNA]</scope>
</reference>
<keyword evidence="3" id="KW-1185">Reference proteome</keyword>
<name>A0AAV1KWU0_9NEOP</name>
<sequence length="328" mass="37055">MNYQIPHQPIPQPQNTLQQNACTRIICTSKTQTANIKGFKEVTTGKQISSVNSFNASVTNRGDCLLEEAMNSQIRHQPIPQPQNTLQQNACTRIICTSKTQTANIKGFKEVTTGKQISSVNSFNASVTNRGDCLLEEAMNSQIRHQPIPQPQNTLQQNACTRSICTGKTQTANIKEFKEVTIDKQISSVNSFNVSVTNRGDCLREETMNAEKQKRNEQRIANSTDKTNSKLTINPEDKDTANNHLSSYSVDELPSLPTDIRHNEQLNDESRPPNQKDQKCISQRPNVQRPGSSLRTVSGIAHTKRVRRLRKWRKEQMELEELMLWALL</sequence>